<feature type="compositionally biased region" description="Low complexity" evidence="1">
    <location>
        <begin position="149"/>
        <end position="161"/>
    </location>
</feature>
<evidence type="ECO:0000256" key="1">
    <source>
        <dbReference type="SAM" id="MobiDB-lite"/>
    </source>
</evidence>
<gene>
    <name evidence="2" type="ORF">GCM10017559_32160</name>
</gene>
<evidence type="ECO:0000313" key="2">
    <source>
        <dbReference type="EMBL" id="GAA3007555.1"/>
    </source>
</evidence>
<reference evidence="3" key="1">
    <citation type="journal article" date="2019" name="Int. J. Syst. Evol. Microbiol.">
        <title>The Global Catalogue of Microorganisms (GCM) 10K type strain sequencing project: providing services to taxonomists for standard genome sequencing and annotation.</title>
        <authorList>
            <consortium name="The Broad Institute Genomics Platform"/>
            <consortium name="The Broad Institute Genome Sequencing Center for Infectious Disease"/>
            <person name="Wu L."/>
            <person name="Ma J."/>
        </authorList>
    </citation>
    <scope>NUCLEOTIDE SEQUENCE [LARGE SCALE GENOMIC DNA]</scope>
    <source>
        <strain evidence="3">JCM 3106</strain>
    </source>
</reference>
<organism evidence="2 3">
    <name type="scientific">Streptosporangium longisporum</name>
    <dbReference type="NCBI Taxonomy" id="46187"/>
    <lineage>
        <taxon>Bacteria</taxon>
        <taxon>Bacillati</taxon>
        <taxon>Actinomycetota</taxon>
        <taxon>Actinomycetes</taxon>
        <taxon>Streptosporangiales</taxon>
        <taxon>Streptosporangiaceae</taxon>
        <taxon>Streptosporangium</taxon>
    </lineage>
</organism>
<feature type="compositionally biased region" description="Basic residues" evidence="1">
    <location>
        <begin position="125"/>
        <end position="135"/>
    </location>
</feature>
<name>A0ABP6KF39_9ACTN</name>
<evidence type="ECO:0000313" key="3">
    <source>
        <dbReference type="Proteomes" id="UP001499930"/>
    </source>
</evidence>
<dbReference type="RefSeq" id="WP_344895068.1">
    <property type="nucleotide sequence ID" value="NZ_BAAAWD010000007.1"/>
</dbReference>
<feature type="compositionally biased region" description="Low complexity" evidence="1">
    <location>
        <begin position="175"/>
        <end position="188"/>
    </location>
</feature>
<proteinExistence type="predicted"/>
<dbReference type="Proteomes" id="UP001499930">
    <property type="component" value="Unassembled WGS sequence"/>
</dbReference>
<comment type="caution">
    <text evidence="2">The sequence shown here is derived from an EMBL/GenBank/DDBJ whole genome shotgun (WGS) entry which is preliminary data.</text>
</comment>
<dbReference type="EMBL" id="BAAAWD010000007">
    <property type="protein sequence ID" value="GAA3007555.1"/>
    <property type="molecule type" value="Genomic_DNA"/>
</dbReference>
<protein>
    <submittedName>
        <fullName evidence="2">Uncharacterized protein</fullName>
    </submittedName>
</protein>
<keyword evidence="3" id="KW-1185">Reference proteome</keyword>
<accession>A0ABP6KF39</accession>
<feature type="region of interest" description="Disordered" evidence="1">
    <location>
        <begin position="96"/>
        <end position="197"/>
    </location>
</feature>
<sequence length="197" mass="21320">MAHPDQDFPFPFFGAGQASYYMWAEVHVRFAREPSASQRAVITDTVPAPLRGAIDWCEGRQLMVSSGLSLHGALVRSYPAADGDSDRIDDDGWLHAAPLPGRRAQRRHRGLAAAHRPGVPDPGRPPRRGPGRRRYPPVGLARLEPHPAARPAVRAGAPARPGQSRHLDGPGHPGHGPARRNPAPAWRPHLGRDLLAG</sequence>